<dbReference type="SUPFAM" id="SSF53098">
    <property type="entry name" value="Ribonuclease H-like"/>
    <property type="match status" value="1"/>
</dbReference>
<dbReference type="InterPro" id="IPR036397">
    <property type="entry name" value="RNaseH_sf"/>
</dbReference>
<dbReference type="SMART" id="SM00479">
    <property type="entry name" value="EXOIII"/>
    <property type="match status" value="1"/>
</dbReference>
<proteinExistence type="predicted"/>
<keyword evidence="6" id="KW-1185">Reference proteome</keyword>
<dbReference type="InterPro" id="IPR012337">
    <property type="entry name" value="RNaseH-like_sf"/>
</dbReference>
<organism evidence="5 6">
    <name type="scientific">Antribacter soli</name>
    <dbReference type="NCBI Taxonomy" id="2910976"/>
    <lineage>
        <taxon>Bacteria</taxon>
        <taxon>Bacillati</taxon>
        <taxon>Actinomycetota</taxon>
        <taxon>Actinomycetes</taxon>
        <taxon>Micrococcales</taxon>
        <taxon>Promicromonosporaceae</taxon>
        <taxon>Antribacter</taxon>
    </lineage>
</organism>
<reference evidence="5" key="1">
    <citation type="submission" date="2022-01" db="EMBL/GenBank/DDBJ databases">
        <title>Antribacter sp. nov., isolated from Guizhou of China.</title>
        <authorList>
            <person name="Chengliang C."/>
            <person name="Ya Z."/>
        </authorList>
    </citation>
    <scope>NUCLEOTIDE SEQUENCE</scope>
    <source>
        <strain evidence="5">KLBMP 9083</strain>
    </source>
</reference>
<dbReference type="Pfam" id="PF00929">
    <property type="entry name" value="RNase_T"/>
    <property type="match status" value="1"/>
</dbReference>
<keyword evidence="3 5" id="KW-0269">Exonuclease</keyword>
<sequence>MESIDVDRPIPARWDALDYVVVDVEGNGAYPPELVEVAVVPVRRGSIGGPRAWLVRPPSPITWQARRVHGITNQDVASAPRIDHVAGEVLAALGVDGSQAAVVGHNVRVDLDVLTRSLPGWTPVEVFDTLRLSRHLWNLPSHSLGALVRTRHLDHDLPAGLRPHRAAYDALVTARLFVDLMTSAAVDGLGLSALRAHGAVSTLPAHREVLSDSALFDLP</sequence>
<dbReference type="Proteomes" id="UP001165405">
    <property type="component" value="Unassembled WGS sequence"/>
</dbReference>
<evidence type="ECO:0000256" key="2">
    <source>
        <dbReference type="ARBA" id="ARBA00022801"/>
    </source>
</evidence>
<dbReference type="Gene3D" id="3.30.420.10">
    <property type="entry name" value="Ribonuclease H-like superfamily/Ribonuclease H"/>
    <property type="match status" value="1"/>
</dbReference>
<dbReference type="PANTHER" id="PTHR30231">
    <property type="entry name" value="DNA POLYMERASE III SUBUNIT EPSILON"/>
    <property type="match status" value="1"/>
</dbReference>
<evidence type="ECO:0000313" key="5">
    <source>
        <dbReference type="EMBL" id="MCF4122018.1"/>
    </source>
</evidence>
<dbReference type="CDD" id="cd06127">
    <property type="entry name" value="DEDDh"/>
    <property type="match status" value="1"/>
</dbReference>
<protein>
    <submittedName>
        <fullName evidence="5">3'-5' exonuclease</fullName>
    </submittedName>
</protein>
<comment type="caution">
    <text evidence="5">The sequence shown here is derived from an EMBL/GenBank/DDBJ whole genome shotgun (WGS) entry which is preliminary data.</text>
</comment>
<keyword evidence="1" id="KW-0540">Nuclease</keyword>
<evidence type="ECO:0000256" key="3">
    <source>
        <dbReference type="ARBA" id="ARBA00022839"/>
    </source>
</evidence>
<dbReference type="GO" id="GO:0005829">
    <property type="term" value="C:cytosol"/>
    <property type="evidence" value="ECO:0007669"/>
    <property type="project" value="TreeGrafter"/>
</dbReference>
<dbReference type="InterPro" id="IPR013520">
    <property type="entry name" value="Ribonucl_H"/>
</dbReference>
<evidence type="ECO:0000313" key="6">
    <source>
        <dbReference type="Proteomes" id="UP001165405"/>
    </source>
</evidence>
<dbReference type="GO" id="GO:0003676">
    <property type="term" value="F:nucleic acid binding"/>
    <property type="evidence" value="ECO:0007669"/>
    <property type="project" value="InterPro"/>
</dbReference>
<dbReference type="AlphaFoldDB" id="A0AA41QF68"/>
<dbReference type="EMBL" id="JAKGSG010000036">
    <property type="protein sequence ID" value="MCF4122018.1"/>
    <property type="molecule type" value="Genomic_DNA"/>
</dbReference>
<dbReference type="RefSeq" id="WP_236089815.1">
    <property type="nucleotide sequence ID" value="NZ_JAKGSG010000036.1"/>
</dbReference>
<evidence type="ECO:0000259" key="4">
    <source>
        <dbReference type="SMART" id="SM00479"/>
    </source>
</evidence>
<evidence type="ECO:0000256" key="1">
    <source>
        <dbReference type="ARBA" id="ARBA00022722"/>
    </source>
</evidence>
<feature type="domain" description="Exonuclease" evidence="4">
    <location>
        <begin position="18"/>
        <end position="186"/>
    </location>
</feature>
<dbReference type="PANTHER" id="PTHR30231:SF4">
    <property type="entry name" value="PROTEIN NEN2"/>
    <property type="match status" value="1"/>
</dbReference>
<accession>A0AA41QF68</accession>
<gene>
    <name evidence="5" type="ORF">L1785_13625</name>
</gene>
<dbReference type="GO" id="GO:0008408">
    <property type="term" value="F:3'-5' exonuclease activity"/>
    <property type="evidence" value="ECO:0007669"/>
    <property type="project" value="TreeGrafter"/>
</dbReference>
<name>A0AA41QF68_9MICO</name>
<keyword evidence="2" id="KW-0378">Hydrolase</keyword>